<dbReference type="RefSeq" id="XP_037149818.1">
    <property type="nucleotide sequence ID" value="XM_037294437.1"/>
</dbReference>
<evidence type="ECO:0000313" key="3">
    <source>
        <dbReference type="Proteomes" id="UP000593566"/>
    </source>
</evidence>
<protein>
    <submittedName>
        <fullName evidence="2">Uncharacterized protein</fullName>
    </submittedName>
</protein>
<organism evidence="2 3">
    <name type="scientific">Letharia lupina</name>
    <dbReference type="NCBI Taxonomy" id="560253"/>
    <lineage>
        <taxon>Eukaryota</taxon>
        <taxon>Fungi</taxon>
        <taxon>Dikarya</taxon>
        <taxon>Ascomycota</taxon>
        <taxon>Pezizomycotina</taxon>
        <taxon>Lecanoromycetes</taxon>
        <taxon>OSLEUM clade</taxon>
        <taxon>Lecanoromycetidae</taxon>
        <taxon>Lecanorales</taxon>
        <taxon>Lecanorineae</taxon>
        <taxon>Parmeliaceae</taxon>
        <taxon>Letharia</taxon>
    </lineage>
</organism>
<reference evidence="2 3" key="1">
    <citation type="journal article" date="2020" name="Genomics">
        <title>Complete, high-quality genomes from long-read metagenomic sequencing of two wolf lichen thalli reveals enigmatic genome architecture.</title>
        <authorList>
            <person name="McKenzie S.K."/>
            <person name="Walston R.F."/>
            <person name="Allen J.L."/>
        </authorList>
    </citation>
    <scope>NUCLEOTIDE SEQUENCE [LARGE SCALE GENOMIC DNA]</scope>
    <source>
        <strain evidence="2">WasteWater1</strain>
    </source>
</reference>
<dbReference type="GeneID" id="59331926"/>
<accession>A0A8H6FA68</accession>
<dbReference type="AlphaFoldDB" id="A0A8H6FA68"/>
<keyword evidence="3" id="KW-1185">Reference proteome</keyword>
<proteinExistence type="predicted"/>
<dbReference type="Proteomes" id="UP000593566">
    <property type="component" value="Unassembled WGS sequence"/>
</dbReference>
<comment type="caution">
    <text evidence="2">The sequence shown here is derived from an EMBL/GenBank/DDBJ whole genome shotgun (WGS) entry which is preliminary data.</text>
</comment>
<evidence type="ECO:0000313" key="2">
    <source>
        <dbReference type="EMBL" id="KAF6220383.1"/>
    </source>
</evidence>
<gene>
    <name evidence="2" type="ORF">HO133_003515</name>
</gene>
<sequence length="141" mass="15777">MTRHELRDEIQRNRLPRTAKFDPQIARFQHDLVGRRTVGPYGQDVVQDIGEEAGQGDAGDAAEGSERDDEDEAWFGEGVIPAEEGKGENLAGNKQRQLVERLVHPMRSLEIVQVGMADHAMRDIGTSVAEMDAMMFAFWVL</sequence>
<evidence type="ECO:0000256" key="1">
    <source>
        <dbReference type="SAM" id="MobiDB-lite"/>
    </source>
</evidence>
<feature type="region of interest" description="Disordered" evidence="1">
    <location>
        <begin position="47"/>
        <end position="71"/>
    </location>
</feature>
<name>A0A8H6FA68_9LECA</name>
<dbReference type="EMBL" id="JACCJB010000017">
    <property type="protein sequence ID" value="KAF6220383.1"/>
    <property type="molecule type" value="Genomic_DNA"/>
</dbReference>